<keyword evidence="4 15" id="KW-0489">Methyltransferase</keyword>
<dbReference type="Gene3D" id="3.30.160.70">
    <property type="entry name" value="Methylated DNA-protein cysteine methyltransferase domain"/>
    <property type="match status" value="1"/>
</dbReference>
<feature type="binding site" evidence="13">
    <location>
        <position position="66"/>
    </location>
    <ligand>
        <name>Zn(2+)</name>
        <dbReference type="ChEBI" id="CHEBI:29105"/>
    </ligand>
</feature>
<dbReference type="Pfam" id="PF12833">
    <property type="entry name" value="HTH_18"/>
    <property type="match status" value="1"/>
</dbReference>
<dbReference type="PROSITE" id="PS01124">
    <property type="entry name" value="HTH_ARAC_FAMILY_2"/>
    <property type="match status" value="1"/>
</dbReference>
<dbReference type="GO" id="GO:0008270">
    <property type="term" value="F:zinc ion binding"/>
    <property type="evidence" value="ECO:0007669"/>
    <property type="project" value="InterPro"/>
</dbReference>
<dbReference type="SUPFAM" id="SSF57884">
    <property type="entry name" value="Ada DNA repair protein, N-terminal domain (N-Ada 10)"/>
    <property type="match status" value="1"/>
</dbReference>
<dbReference type="InterPro" id="IPR036388">
    <property type="entry name" value="WH-like_DNA-bd_sf"/>
</dbReference>
<organism evidence="15 16">
    <name type="scientific">Brunnivagina elsteri CCALA 953</name>
    <dbReference type="NCBI Taxonomy" id="987040"/>
    <lineage>
        <taxon>Bacteria</taxon>
        <taxon>Bacillati</taxon>
        <taxon>Cyanobacteriota</taxon>
        <taxon>Cyanophyceae</taxon>
        <taxon>Nostocales</taxon>
        <taxon>Calotrichaceae</taxon>
        <taxon>Brunnivagina</taxon>
    </lineage>
</organism>
<dbReference type="InterPro" id="IPR009057">
    <property type="entry name" value="Homeodomain-like_sf"/>
</dbReference>
<keyword evidence="13" id="KW-0479">Metal-binding</keyword>
<evidence type="ECO:0000256" key="1">
    <source>
        <dbReference type="ARBA" id="ARBA00001286"/>
    </source>
</evidence>
<proteinExistence type="inferred from homology"/>
<evidence type="ECO:0000256" key="7">
    <source>
        <dbReference type="ARBA" id="ARBA00023015"/>
    </source>
</evidence>
<dbReference type="GO" id="GO:0043565">
    <property type="term" value="F:sequence-specific DNA binding"/>
    <property type="evidence" value="ECO:0007669"/>
    <property type="project" value="InterPro"/>
</dbReference>
<evidence type="ECO:0000259" key="14">
    <source>
        <dbReference type="PROSITE" id="PS01124"/>
    </source>
</evidence>
<evidence type="ECO:0000256" key="8">
    <source>
        <dbReference type="ARBA" id="ARBA00023159"/>
    </source>
</evidence>
<dbReference type="InterPro" id="IPR014048">
    <property type="entry name" value="MethylDNA_cys_MeTrfase_DNA-bd"/>
</dbReference>
<dbReference type="PANTHER" id="PTHR10815">
    <property type="entry name" value="METHYLATED-DNA--PROTEIN-CYSTEINE METHYLTRANSFERASE"/>
    <property type="match status" value="1"/>
</dbReference>
<keyword evidence="9" id="KW-0804">Transcription</keyword>
<dbReference type="SUPFAM" id="SSF53155">
    <property type="entry name" value="Methylated DNA-protein cysteine methyltransferase domain"/>
    <property type="match status" value="1"/>
</dbReference>
<sequence length="348" mass="39662">MHEDEYWQAVLEKDFKCDCLFIYGVISTKIYCRPSCPSRKPHRKNVRFFPNCETAEKLGFRACLRCRPNQIIAEPHLELIQQICDAIAIQLDNPPTLEDLAQKFDLSLYHLQRTFKRIVGVTPHQYIEAQRIKRLKTNLKSGTNVANSLYESGYNSSSNLYEKSATQLGMTPKKYQQAGKGINITYTIELSTLGYLLVGITEKGICSIKLGDNIEELEHLLYREFHQANIHRDDLIYRDWVQAILNFIVGSEPHLDLPLDIQGTAFQIQVWQALQKIPYGETRTYAEIAREIGTANAVRAVGTACGANPVALVVPCHRVLRSDGSLGGYEWGLERKKKLLETERKECK</sequence>
<feature type="binding site" evidence="13">
    <location>
        <position position="63"/>
    </location>
    <ligand>
        <name>Zn(2+)</name>
        <dbReference type="ChEBI" id="CHEBI:29105"/>
    </ligand>
</feature>
<keyword evidence="13" id="KW-0862">Zinc</keyword>
<evidence type="ECO:0000256" key="6">
    <source>
        <dbReference type="ARBA" id="ARBA00022763"/>
    </source>
</evidence>
<dbReference type="RefSeq" id="WP_095722982.1">
    <property type="nucleotide sequence ID" value="NZ_NTFS01000208.1"/>
</dbReference>
<feature type="binding site" evidence="13">
    <location>
        <position position="32"/>
    </location>
    <ligand>
        <name>Zn(2+)</name>
        <dbReference type="ChEBI" id="CHEBI:29105"/>
    </ligand>
</feature>
<keyword evidence="16" id="KW-1185">Reference proteome</keyword>
<dbReference type="InterPro" id="IPR001497">
    <property type="entry name" value="MethylDNA_cys_MeTrfase_AS"/>
</dbReference>
<comment type="cofactor">
    <cofactor evidence="13">
        <name>Zn(2+)</name>
        <dbReference type="ChEBI" id="CHEBI:29105"/>
    </cofactor>
    <text evidence="13">Binds 1 zinc ion per subunit.</text>
</comment>
<comment type="catalytic activity">
    <reaction evidence="1">
        <text>a 4-O-methyl-thymidine in DNA + L-cysteinyl-[protein] = a thymidine in DNA + S-methyl-L-cysteinyl-[protein]</text>
        <dbReference type="Rhea" id="RHEA:53428"/>
        <dbReference type="Rhea" id="RHEA-COMP:10131"/>
        <dbReference type="Rhea" id="RHEA-COMP:10132"/>
        <dbReference type="Rhea" id="RHEA-COMP:13555"/>
        <dbReference type="Rhea" id="RHEA-COMP:13556"/>
        <dbReference type="ChEBI" id="CHEBI:29950"/>
        <dbReference type="ChEBI" id="CHEBI:82612"/>
        <dbReference type="ChEBI" id="CHEBI:137386"/>
        <dbReference type="ChEBI" id="CHEBI:137387"/>
        <dbReference type="EC" id="2.1.1.63"/>
    </reaction>
</comment>
<evidence type="ECO:0000256" key="3">
    <source>
        <dbReference type="ARBA" id="ARBA00011918"/>
    </source>
</evidence>
<dbReference type="PROSITE" id="PS00374">
    <property type="entry name" value="MGMT"/>
    <property type="match status" value="1"/>
</dbReference>
<evidence type="ECO:0000256" key="9">
    <source>
        <dbReference type="ARBA" id="ARBA00023163"/>
    </source>
</evidence>
<dbReference type="CDD" id="cd06445">
    <property type="entry name" value="ATase"/>
    <property type="match status" value="1"/>
</dbReference>
<dbReference type="Gene3D" id="3.40.10.10">
    <property type="entry name" value="DNA Methylphosphotriester Repair Domain"/>
    <property type="match status" value="1"/>
</dbReference>
<dbReference type="EC" id="2.1.1.63" evidence="3"/>
<dbReference type="InterPro" id="IPR016221">
    <property type="entry name" value="Bifunct_regulatory_prot_Ada"/>
</dbReference>
<accession>A0A2A2TGF2</accession>
<dbReference type="GO" id="GO:0006281">
    <property type="term" value="P:DNA repair"/>
    <property type="evidence" value="ECO:0007669"/>
    <property type="project" value="UniProtKB-KW"/>
</dbReference>
<gene>
    <name evidence="15" type="ORF">CK510_17830</name>
</gene>
<comment type="caution">
    <text evidence="15">The sequence shown here is derived from an EMBL/GenBank/DDBJ whole genome shotgun (WGS) entry which is preliminary data.</text>
</comment>
<dbReference type="Pfam" id="PF02805">
    <property type="entry name" value="Ada_Zn_binding"/>
    <property type="match status" value="1"/>
</dbReference>
<keyword evidence="15" id="KW-0238">DNA-binding</keyword>
<dbReference type="PIRSF" id="PIRSF000409">
    <property type="entry name" value="Ada"/>
    <property type="match status" value="1"/>
</dbReference>
<dbReference type="FunFam" id="1.10.10.10:FF:000214">
    <property type="entry name" value="Methylated-DNA--protein-cysteine methyltransferase"/>
    <property type="match status" value="1"/>
</dbReference>
<evidence type="ECO:0000256" key="2">
    <source>
        <dbReference type="ARBA" id="ARBA00008711"/>
    </source>
</evidence>
<dbReference type="GO" id="GO:0003908">
    <property type="term" value="F:methylated-DNA-[protein]-cysteine S-methyltransferase activity"/>
    <property type="evidence" value="ECO:0007669"/>
    <property type="project" value="UniProtKB-EC"/>
</dbReference>
<feature type="binding site" evidence="13">
    <location>
        <position position="36"/>
    </location>
    <ligand>
        <name>Zn(2+)</name>
        <dbReference type="ChEBI" id="CHEBI:29105"/>
    </ligand>
</feature>
<evidence type="ECO:0000256" key="5">
    <source>
        <dbReference type="ARBA" id="ARBA00022679"/>
    </source>
</evidence>
<dbReference type="InterPro" id="IPR018060">
    <property type="entry name" value="HTH_AraC"/>
</dbReference>
<dbReference type="AlphaFoldDB" id="A0A2A2TGF2"/>
<comment type="similarity">
    <text evidence="2">Belongs to the MGMT family.</text>
</comment>
<evidence type="ECO:0000256" key="12">
    <source>
        <dbReference type="PIRSR" id="PIRSR000409-1"/>
    </source>
</evidence>
<feature type="domain" description="HTH araC/xylS-type" evidence="14">
    <location>
        <begin position="81"/>
        <end position="178"/>
    </location>
</feature>
<dbReference type="OrthoDB" id="9802228at2"/>
<name>A0A2A2TGF2_9CYAN</name>
<dbReference type="Gene3D" id="1.10.10.60">
    <property type="entry name" value="Homeodomain-like"/>
    <property type="match status" value="1"/>
</dbReference>
<evidence type="ECO:0000256" key="11">
    <source>
        <dbReference type="ARBA" id="ARBA00049348"/>
    </source>
</evidence>
<evidence type="ECO:0000313" key="16">
    <source>
        <dbReference type="Proteomes" id="UP000218238"/>
    </source>
</evidence>
<reference evidence="15 16" key="1">
    <citation type="submission" date="2017-08" db="EMBL/GenBank/DDBJ databases">
        <title>Draft genome sequence of filamentous cyanobacterium Calothrix elsteri CCALA 953.</title>
        <authorList>
            <person name="Gagunashvili A.N."/>
            <person name="Elster J."/>
            <person name="Andresson O.S."/>
        </authorList>
    </citation>
    <scope>NUCLEOTIDE SEQUENCE [LARGE SCALE GENOMIC DNA]</scope>
    <source>
        <strain evidence="15 16">CCALA 953</strain>
    </source>
</reference>
<dbReference type="InterPro" id="IPR004026">
    <property type="entry name" value="Ada_DNA_repair_Zn-bd"/>
</dbReference>
<dbReference type="GO" id="GO:0003700">
    <property type="term" value="F:DNA-binding transcription factor activity"/>
    <property type="evidence" value="ECO:0007669"/>
    <property type="project" value="InterPro"/>
</dbReference>
<evidence type="ECO:0000256" key="13">
    <source>
        <dbReference type="PIRSR" id="PIRSR000409-3"/>
    </source>
</evidence>
<dbReference type="Proteomes" id="UP000218238">
    <property type="component" value="Unassembled WGS sequence"/>
</dbReference>
<evidence type="ECO:0000256" key="10">
    <source>
        <dbReference type="ARBA" id="ARBA00023204"/>
    </source>
</evidence>
<dbReference type="Pfam" id="PF01035">
    <property type="entry name" value="DNA_binding_1"/>
    <property type="match status" value="1"/>
</dbReference>
<keyword evidence="8" id="KW-0010">Activator</keyword>
<dbReference type="EMBL" id="NTFS01000208">
    <property type="protein sequence ID" value="PAX52715.1"/>
    <property type="molecule type" value="Genomic_DNA"/>
</dbReference>
<protein>
    <recommendedName>
        <fullName evidence="3">methylated-DNA--[protein]-cysteine S-methyltransferase</fullName>
        <ecNumber evidence="3">2.1.1.63</ecNumber>
    </recommendedName>
</protein>
<evidence type="ECO:0000256" key="4">
    <source>
        <dbReference type="ARBA" id="ARBA00022603"/>
    </source>
</evidence>
<dbReference type="SUPFAM" id="SSF46767">
    <property type="entry name" value="Methylated DNA-protein cysteine methyltransferase, C-terminal domain"/>
    <property type="match status" value="1"/>
</dbReference>
<dbReference type="Gene3D" id="1.10.10.10">
    <property type="entry name" value="Winged helix-like DNA-binding domain superfamily/Winged helix DNA-binding domain"/>
    <property type="match status" value="1"/>
</dbReference>
<dbReference type="InterPro" id="IPR036631">
    <property type="entry name" value="MGMT_N_sf"/>
</dbReference>
<dbReference type="InterPro" id="IPR036217">
    <property type="entry name" value="MethylDNA_cys_MeTrfase_DNAb"/>
</dbReference>
<keyword evidence="10" id="KW-0234">DNA repair</keyword>
<keyword evidence="7" id="KW-0805">Transcription regulation</keyword>
<comment type="catalytic activity">
    <reaction evidence="11">
        <text>a 6-O-methyl-2'-deoxyguanosine in DNA + L-cysteinyl-[protein] = S-methyl-L-cysteinyl-[protein] + a 2'-deoxyguanosine in DNA</text>
        <dbReference type="Rhea" id="RHEA:24000"/>
        <dbReference type="Rhea" id="RHEA-COMP:10131"/>
        <dbReference type="Rhea" id="RHEA-COMP:10132"/>
        <dbReference type="Rhea" id="RHEA-COMP:11367"/>
        <dbReference type="Rhea" id="RHEA-COMP:11368"/>
        <dbReference type="ChEBI" id="CHEBI:29950"/>
        <dbReference type="ChEBI" id="CHEBI:82612"/>
        <dbReference type="ChEBI" id="CHEBI:85445"/>
        <dbReference type="ChEBI" id="CHEBI:85448"/>
        <dbReference type="EC" id="2.1.1.63"/>
    </reaction>
</comment>
<keyword evidence="5 15" id="KW-0808">Transferase</keyword>
<dbReference type="GO" id="GO:0032259">
    <property type="term" value="P:methylation"/>
    <property type="evidence" value="ECO:0007669"/>
    <property type="project" value="UniProtKB-KW"/>
</dbReference>
<dbReference type="SMART" id="SM00342">
    <property type="entry name" value="HTH_ARAC"/>
    <property type="match status" value="1"/>
</dbReference>
<dbReference type="NCBIfam" id="NF011964">
    <property type="entry name" value="PRK15435.1"/>
    <property type="match status" value="1"/>
</dbReference>
<dbReference type="SUPFAM" id="SSF46689">
    <property type="entry name" value="Homeodomain-like"/>
    <property type="match status" value="1"/>
</dbReference>
<dbReference type="PANTHER" id="PTHR10815:SF14">
    <property type="entry name" value="BIFUNCTIONAL TRANSCRIPTIONAL ACTIVATOR_DNA REPAIR ENZYME ADA"/>
    <property type="match status" value="1"/>
</dbReference>
<dbReference type="NCBIfam" id="TIGR00589">
    <property type="entry name" value="ogt"/>
    <property type="match status" value="1"/>
</dbReference>
<feature type="active site" description="Nucleophile; methyl group acceptor from either O6-methylguanine or O4-methylthymine" evidence="12">
    <location>
        <position position="316"/>
    </location>
</feature>
<keyword evidence="6" id="KW-0227">DNA damage</keyword>
<evidence type="ECO:0000313" key="15">
    <source>
        <dbReference type="EMBL" id="PAX52715.1"/>
    </source>
</evidence>
<feature type="active site" description="Nucleophile; methyl group acceptor from methylphosphotriester" evidence="12">
    <location>
        <position position="32"/>
    </location>
</feature>
<dbReference type="InterPro" id="IPR035451">
    <property type="entry name" value="Ada-like_dom_sf"/>
</dbReference>